<protein>
    <submittedName>
        <fullName evidence="1">Uncharacterized protein</fullName>
    </submittedName>
</protein>
<name>A7ESZ0_SCLS1</name>
<sequence>MDTFEDMANLAEGFQVKTTIKSTGEPRHFGEKYGPHWEKKTKQLPTSNAFARKTLRFPCHHLPPFACQESSNHTTITSCKFDNHYFEKNGAMKAMIFIGFIYQDLDEFIIQDSDCKFPHKLDLPENRELWTKWILWIFKVQSAHEEYAFMRAGSAFKVSKVVIRPGVKIARPFEDCSEGQKYAQSMVRAVKKSKHYIKYIYIDPPQ</sequence>
<dbReference type="RefSeq" id="XP_001590705.1">
    <property type="nucleotide sequence ID" value="XM_001590655.1"/>
</dbReference>
<gene>
    <name evidence="1" type="ORF">SS1G_08445</name>
</gene>
<evidence type="ECO:0000313" key="1">
    <source>
        <dbReference type="EMBL" id="EDN92582.1"/>
    </source>
</evidence>
<accession>A7ESZ0</accession>
<dbReference type="EMBL" id="CH476631">
    <property type="protein sequence ID" value="EDN92582.1"/>
    <property type="molecule type" value="Genomic_DNA"/>
</dbReference>
<proteinExistence type="predicted"/>
<evidence type="ECO:0000313" key="2">
    <source>
        <dbReference type="Proteomes" id="UP000001312"/>
    </source>
</evidence>
<dbReference type="AlphaFoldDB" id="A7ESZ0"/>
<dbReference type="GeneID" id="5487012"/>
<dbReference type="InParanoid" id="A7ESZ0"/>
<keyword evidence="2" id="KW-1185">Reference proteome</keyword>
<organism evidence="1 2">
    <name type="scientific">Sclerotinia sclerotiorum (strain ATCC 18683 / 1980 / Ss-1)</name>
    <name type="common">White mold</name>
    <name type="synonym">Whetzelinia sclerotiorum</name>
    <dbReference type="NCBI Taxonomy" id="665079"/>
    <lineage>
        <taxon>Eukaryota</taxon>
        <taxon>Fungi</taxon>
        <taxon>Dikarya</taxon>
        <taxon>Ascomycota</taxon>
        <taxon>Pezizomycotina</taxon>
        <taxon>Leotiomycetes</taxon>
        <taxon>Helotiales</taxon>
        <taxon>Sclerotiniaceae</taxon>
        <taxon>Sclerotinia</taxon>
    </lineage>
</organism>
<reference evidence="2" key="1">
    <citation type="journal article" date="2011" name="PLoS Genet.">
        <title>Genomic analysis of the necrotrophic fungal pathogens Sclerotinia sclerotiorum and Botrytis cinerea.</title>
        <authorList>
            <person name="Amselem J."/>
            <person name="Cuomo C.A."/>
            <person name="van Kan J.A."/>
            <person name="Viaud M."/>
            <person name="Benito E.P."/>
            <person name="Couloux A."/>
            <person name="Coutinho P.M."/>
            <person name="de Vries R.P."/>
            <person name="Dyer P.S."/>
            <person name="Fillinger S."/>
            <person name="Fournier E."/>
            <person name="Gout L."/>
            <person name="Hahn M."/>
            <person name="Kohn L."/>
            <person name="Lapalu N."/>
            <person name="Plummer K.M."/>
            <person name="Pradier J.M."/>
            <person name="Quevillon E."/>
            <person name="Sharon A."/>
            <person name="Simon A."/>
            <person name="ten Have A."/>
            <person name="Tudzynski B."/>
            <person name="Tudzynski P."/>
            <person name="Wincker P."/>
            <person name="Andrew M."/>
            <person name="Anthouard V."/>
            <person name="Beever R.E."/>
            <person name="Beffa R."/>
            <person name="Benoit I."/>
            <person name="Bouzid O."/>
            <person name="Brault B."/>
            <person name="Chen Z."/>
            <person name="Choquer M."/>
            <person name="Collemare J."/>
            <person name="Cotton P."/>
            <person name="Danchin E.G."/>
            <person name="Da Silva C."/>
            <person name="Gautier A."/>
            <person name="Giraud C."/>
            <person name="Giraud T."/>
            <person name="Gonzalez C."/>
            <person name="Grossetete S."/>
            <person name="Guldener U."/>
            <person name="Henrissat B."/>
            <person name="Howlett B.J."/>
            <person name="Kodira C."/>
            <person name="Kretschmer M."/>
            <person name="Lappartient A."/>
            <person name="Leroch M."/>
            <person name="Levis C."/>
            <person name="Mauceli E."/>
            <person name="Neuveglise C."/>
            <person name="Oeser B."/>
            <person name="Pearson M."/>
            <person name="Poulain J."/>
            <person name="Poussereau N."/>
            <person name="Quesneville H."/>
            <person name="Rascle C."/>
            <person name="Schumacher J."/>
            <person name="Segurens B."/>
            <person name="Sexton A."/>
            <person name="Silva E."/>
            <person name="Sirven C."/>
            <person name="Soanes D.M."/>
            <person name="Talbot N.J."/>
            <person name="Templeton M."/>
            <person name="Yandava C."/>
            <person name="Yarden O."/>
            <person name="Zeng Q."/>
            <person name="Rollins J.A."/>
            <person name="Lebrun M.H."/>
            <person name="Dickman M."/>
        </authorList>
    </citation>
    <scope>NUCLEOTIDE SEQUENCE [LARGE SCALE GENOMIC DNA]</scope>
    <source>
        <strain evidence="2">ATCC 18683 / 1980 / Ss-1</strain>
    </source>
</reference>
<dbReference type="HOGENOM" id="CLU_1332638_0_0_1"/>
<dbReference type="KEGG" id="ssl:SS1G_08445"/>
<dbReference type="Proteomes" id="UP000001312">
    <property type="component" value="Unassembled WGS sequence"/>
</dbReference>